<dbReference type="GeneID" id="64194803"/>
<dbReference type="Proteomes" id="UP001211987">
    <property type="component" value="Unassembled WGS sequence"/>
</dbReference>
<dbReference type="AlphaFoldDB" id="A0A3E3ACQ6"/>
<reference evidence="1" key="2">
    <citation type="submission" date="2023-01" db="EMBL/GenBank/DDBJ databases">
        <title>Human gut microbiome strain richness.</title>
        <authorList>
            <person name="Chen-Liaw A."/>
        </authorList>
    </citation>
    <scope>NUCLEOTIDE SEQUENCE</scope>
    <source>
        <strain evidence="1">1001217st2_G6_1001217B_191108</strain>
    </source>
</reference>
<accession>A0A3E3ACQ6</accession>
<dbReference type="Proteomes" id="UP000261032">
    <property type="component" value="Unassembled WGS sequence"/>
</dbReference>
<evidence type="ECO:0000313" key="1">
    <source>
        <dbReference type="EMBL" id="MDB7083218.1"/>
    </source>
</evidence>
<organism evidence="2 3">
    <name type="scientific">Thomasclavelia ramosa</name>
    <dbReference type="NCBI Taxonomy" id="1547"/>
    <lineage>
        <taxon>Bacteria</taxon>
        <taxon>Bacillati</taxon>
        <taxon>Bacillota</taxon>
        <taxon>Erysipelotrichia</taxon>
        <taxon>Erysipelotrichales</taxon>
        <taxon>Coprobacillaceae</taxon>
        <taxon>Thomasclavelia</taxon>
    </lineage>
</organism>
<reference evidence="2 3" key="1">
    <citation type="submission" date="2018-08" db="EMBL/GenBank/DDBJ databases">
        <title>A genome reference for cultivated species of the human gut microbiota.</title>
        <authorList>
            <person name="Zou Y."/>
            <person name="Xue W."/>
            <person name="Luo G."/>
        </authorList>
    </citation>
    <scope>NUCLEOTIDE SEQUENCE [LARGE SCALE GENOMIC DNA]</scope>
    <source>
        <strain evidence="2 3">OM06-4</strain>
    </source>
</reference>
<sequence>MAKLIKETTKSERENYLNKLFACKNGDCENCGVCKIFAGTSPQEVYYDYIIGKREFLEISQTFNSRK</sequence>
<protein>
    <submittedName>
        <fullName evidence="2">Uncharacterized protein</fullName>
    </submittedName>
</protein>
<dbReference type="EMBL" id="QUSL01000016">
    <property type="protein sequence ID" value="RGD84455.1"/>
    <property type="molecule type" value="Genomic_DNA"/>
</dbReference>
<dbReference type="EMBL" id="JAQLKE010000006">
    <property type="protein sequence ID" value="MDB7083218.1"/>
    <property type="molecule type" value="Genomic_DNA"/>
</dbReference>
<name>A0A3E3ACQ6_9FIRM</name>
<evidence type="ECO:0000313" key="2">
    <source>
        <dbReference type="EMBL" id="RGD84455.1"/>
    </source>
</evidence>
<dbReference type="RefSeq" id="WP_003535877.1">
    <property type="nucleotide sequence ID" value="NZ_BAABXX010000001.1"/>
</dbReference>
<proteinExistence type="predicted"/>
<comment type="caution">
    <text evidence="2">The sequence shown here is derived from an EMBL/GenBank/DDBJ whole genome shotgun (WGS) entry which is preliminary data.</text>
</comment>
<evidence type="ECO:0000313" key="3">
    <source>
        <dbReference type="Proteomes" id="UP000261032"/>
    </source>
</evidence>
<gene>
    <name evidence="2" type="ORF">DXB93_10870</name>
    <name evidence="1" type="ORF">PM738_05330</name>
</gene>